<accession>A0A9Q3EQP1</accession>
<dbReference type="SUPFAM" id="SSF56672">
    <property type="entry name" value="DNA/RNA polymerases"/>
    <property type="match status" value="1"/>
</dbReference>
<organism evidence="3 4">
    <name type="scientific">Austropuccinia psidii MF-1</name>
    <dbReference type="NCBI Taxonomy" id="1389203"/>
    <lineage>
        <taxon>Eukaryota</taxon>
        <taxon>Fungi</taxon>
        <taxon>Dikarya</taxon>
        <taxon>Basidiomycota</taxon>
        <taxon>Pucciniomycotina</taxon>
        <taxon>Pucciniomycetes</taxon>
        <taxon>Pucciniales</taxon>
        <taxon>Sphaerophragmiaceae</taxon>
        <taxon>Austropuccinia</taxon>
    </lineage>
</organism>
<comment type="caution">
    <text evidence="3">The sequence shown here is derived from an EMBL/GenBank/DDBJ whole genome shotgun (WGS) entry which is preliminary data.</text>
</comment>
<dbReference type="InterPro" id="IPR043502">
    <property type="entry name" value="DNA/RNA_pol_sf"/>
</dbReference>
<reference evidence="3" key="1">
    <citation type="submission" date="2021-03" db="EMBL/GenBank/DDBJ databases">
        <title>Draft genome sequence of rust myrtle Austropuccinia psidii MF-1, a brazilian biotype.</title>
        <authorList>
            <person name="Quecine M.C."/>
            <person name="Pachon D.M.R."/>
            <person name="Bonatelli M.L."/>
            <person name="Correr F.H."/>
            <person name="Franceschini L.M."/>
            <person name="Leite T.F."/>
            <person name="Margarido G.R.A."/>
            <person name="Almeida C.A."/>
            <person name="Ferrarezi J.A."/>
            <person name="Labate C.A."/>
        </authorList>
    </citation>
    <scope>NUCLEOTIDE SEQUENCE</scope>
    <source>
        <strain evidence="3">MF-1</strain>
    </source>
</reference>
<proteinExistence type="predicted"/>
<protein>
    <recommendedName>
        <fullName evidence="2">Reverse transcriptase/retrotransposon-derived protein RNase H-like domain-containing protein</fullName>
    </recommendedName>
</protein>
<evidence type="ECO:0000313" key="3">
    <source>
        <dbReference type="EMBL" id="MBW0525524.1"/>
    </source>
</evidence>
<dbReference type="InterPro" id="IPR041577">
    <property type="entry name" value="RT_RNaseH_2"/>
</dbReference>
<evidence type="ECO:0000256" key="1">
    <source>
        <dbReference type="SAM" id="Coils"/>
    </source>
</evidence>
<feature type="coiled-coil region" evidence="1">
    <location>
        <begin position="48"/>
        <end position="75"/>
    </location>
</feature>
<dbReference type="PANTHER" id="PTHR34072:SF52">
    <property type="entry name" value="RIBONUCLEASE H"/>
    <property type="match status" value="1"/>
</dbReference>
<dbReference type="PANTHER" id="PTHR34072">
    <property type="entry name" value="ENZYMATIC POLYPROTEIN-RELATED"/>
    <property type="match status" value="1"/>
</dbReference>
<dbReference type="Gene3D" id="3.30.70.270">
    <property type="match status" value="1"/>
</dbReference>
<dbReference type="AlphaFoldDB" id="A0A9Q3EQP1"/>
<gene>
    <name evidence="3" type="ORF">O181_065239</name>
</gene>
<dbReference type="InterPro" id="IPR043128">
    <property type="entry name" value="Rev_trsase/Diguanyl_cyclase"/>
</dbReference>
<keyword evidence="4" id="KW-1185">Reference proteome</keyword>
<dbReference type="EMBL" id="AVOT02031878">
    <property type="protein sequence ID" value="MBW0525524.1"/>
    <property type="molecule type" value="Genomic_DNA"/>
</dbReference>
<dbReference type="Pfam" id="PF17919">
    <property type="entry name" value="RT_RNaseH_2"/>
    <property type="match status" value="1"/>
</dbReference>
<feature type="domain" description="Reverse transcriptase/retrotransposon-derived protein RNase H-like" evidence="2">
    <location>
        <begin position="57"/>
        <end position="106"/>
    </location>
</feature>
<keyword evidence="1" id="KW-0175">Coiled coil</keyword>
<evidence type="ECO:0000313" key="4">
    <source>
        <dbReference type="Proteomes" id="UP000765509"/>
    </source>
</evidence>
<evidence type="ECO:0000259" key="2">
    <source>
        <dbReference type="Pfam" id="PF17919"/>
    </source>
</evidence>
<dbReference type="Proteomes" id="UP000765509">
    <property type="component" value="Unassembled WGS sequence"/>
</dbReference>
<name>A0A9Q3EQP1_9BASI</name>
<sequence length="110" mass="12778">MDKSKVSEVLLEPILQTKKEMQSFLGFSGYYRQHIKYLARISKSLCKLYELQKVYEMTEEKVKAYEELKKSLENAPFLLMPDWKLPFKPYIDVCAGGLGAALHQTQIIND</sequence>